<reference evidence="3" key="1">
    <citation type="submission" date="2022-10" db="EMBL/GenBank/DDBJ databases">
        <title>The complete genomes of actinobacterial strains from the NBC collection.</title>
        <authorList>
            <person name="Joergensen T.S."/>
            <person name="Alvarez Arevalo M."/>
            <person name="Sterndorff E.B."/>
            <person name="Faurdal D."/>
            <person name="Vuksanovic O."/>
            <person name="Mourched A.-S."/>
            <person name="Charusanti P."/>
            <person name="Shaw S."/>
            <person name="Blin K."/>
            <person name="Weber T."/>
        </authorList>
    </citation>
    <scope>NUCLEOTIDE SEQUENCE</scope>
    <source>
        <strain evidence="3">NBC_01482</strain>
    </source>
</reference>
<dbReference type="NCBIfam" id="TIGR00996">
    <property type="entry name" value="Mtu_fam_mce"/>
    <property type="match status" value="1"/>
</dbReference>
<dbReference type="InterPro" id="IPR052336">
    <property type="entry name" value="MlaD_Phospholipid_Transporter"/>
</dbReference>
<name>A0ABZ1Z9T5_9NOCA</name>
<dbReference type="PROSITE" id="PS51257">
    <property type="entry name" value="PROKAR_LIPOPROTEIN"/>
    <property type="match status" value="1"/>
</dbReference>
<feature type="signal peptide" evidence="1">
    <location>
        <begin position="1"/>
        <end position="25"/>
    </location>
</feature>
<dbReference type="InterPro" id="IPR003399">
    <property type="entry name" value="Mce/MlaD"/>
</dbReference>
<dbReference type="Proteomes" id="UP001432062">
    <property type="component" value="Chromosome"/>
</dbReference>
<dbReference type="EMBL" id="CP109441">
    <property type="protein sequence ID" value="WUV51146.1"/>
    <property type="molecule type" value="Genomic_DNA"/>
</dbReference>
<feature type="domain" description="Mce/MlaD" evidence="2">
    <location>
        <begin position="43"/>
        <end position="117"/>
    </location>
</feature>
<proteinExistence type="predicted"/>
<evidence type="ECO:0000259" key="2">
    <source>
        <dbReference type="Pfam" id="PF02470"/>
    </source>
</evidence>
<evidence type="ECO:0000313" key="4">
    <source>
        <dbReference type="Proteomes" id="UP001432062"/>
    </source>
</evidence>
<keyword evidence="4" id="KW-1185">Reference proteome</keyword>
<keyword evidence="1" id="KW-0732">Signal</keyword>
<gene>
    <name evidence="3" type="ORF">OG563_19375</name>
</gene>
<organism evidence="3 4">
    <name type="scientific">Nocardia vinacea</name>
    <dbReference type="NCBI Taxonomy" id="96468"/>
    <lineage>
        <taxon>Bacteria</taxon>
        <taxon>Bacillati</taxon>
        <taxon>Actinomycetota</taxon>
        <taxon>Actinomycetes</taxon>
        <taxon>Mycobacteriales</taxon>
        <taxon>Nocardiaceae</taxon>
        <taxon>Nocardia</taxon>
    </lineage>
</organism>
<dbReference type="RefSeq" id="WP_327094851.1">
    <property type="nucleotide sequence ID" value="NZ_CP109149.1"/>
</dbReference>
<dbReference type="PANTHER" id="PTHR33371">
    <property type="entry name" value="INTERMEMBRANE PHOSPHOLIPID TRANSPORT SYSTEM BINDING PROTEIN MLAD-RELATED"/>
    <property type="match status" value="1"/>
</dbReference>
<accession>A0ABZ1Z9T5</accession>
<sequence length="370" mass="39904">MRINLRRPNLRRVAKPLMISAAALAIGSCSLMPSSMNSALGNTITITADFENIAGVFEGNPITVLGLQVGKIDKIIPKGTMVEVHMTIDKDVKIPKDAMAAIVSPSIVTDRHVELTPVYTQGETMSDGAHLPKAKTKTPVELDTMLKTIDQFAAALKPEPGTEGIGPLSGRVLYPMLNGNGEKMRDTLNALSGALKVGVDNKDAVSSIIVKLNELTTMLAENDQSVRDFSNRMTQMTGLLSDQAPGLQATLQQLNDFLANTSSVFVQYQDQLGSSLEGLTKVTDQLRANARGLTEVVDLAPLLMQNLDRSMNRELGYVRLHGNLPTFLNGELLSVFCERIQMRSDGCRTGKLEDLGPDLGVTAALLGMTK</sequence>
<evidence type="ECO:0000313" key="3">
    <source>
        <dbReference type="EMBL" id="WUV51146.1"/>
    </source>
</evidence>
<dbReference type="PANTHER" id="PTHR33371:SF4">
    <property type="entry name" value="INTERMEMBRANE PHOSPHOLIPID TRANSPORT SYSTEM BINDING PROTEIN MLAD"/>
    <property type="match status" value="1"/>
</dbReference>
<feature type="chain" id="PRO_5045742006" evidence="1">
    <location>
        <begin position="26"/>
        <end position="370"/>
    </location>
</feature>
<protein>
    <submittedName>
        <fullName evidence="3">MCE family protein</fullName>
    </submittedName>
</protein>
<evidence type="ECO:0000256" key="1">
    <source>
        <dbReference type="SAM" id="SignalP"/>
    </source>
</evidence>
<dbReference type="InterPro" id="IPR005693">
    <property type="entry name" value="Mce"/>
</dbReference>
<dbReference type="Pfam" id="PF02470">
    <property type="entry name" value="MlaD"/>
    <property type="match status" value="1"/>
</dbReference>